<dbReference type="PANTHER" id="PTHR12598">
    <property type="entry name" value="COPPER HOMEOSTASIS PROTEIN CUTC"/>
    <property type="match status" value="1"/>
</dbReference>
<dbReference type="EMBL" id="BMZE01000001">
    <property type="protein sequence ID" value="GHA18074.1"/>
    <property type="molecule type" value="Genomic_DNA"/>
</dbReference>
<sequence>MPGPVLEICVADNPSLEAAITGGANRIELCSALELGGLTPTPGLLRVAASSPIPVYAMVRPRSGDFVFSEADRAVMLAEIDAIAEAGLAGVVLGASLPDGSLDTETLGHLAERARAHQLGTTLHRAFDLVPDIAEAVEAASALGFERILTSGRAARAIDGVGDIALAHQCAQGRLAIMAGSGIAPDVVRAIRSRAPLDEWHASCGTSQPQSAAAVSLGFTAPERRSTEVESVKALRRALDALVR</sequence>
<keyword evidence="4" id="KW-1185">Reference proteome</keyword>
<evidence type="ECO:0000256" key="2">
    <source>
        <dbReference type="HAMAP-Rule" id="MF_00795"/>
    </source>
</evidence>
<dbReference type="PANTHER" id="PTHR12598:SF0">
    <property type="entry name" value="COPPER HOMEOSTASIS PROTEIN CUTC HOMOLOG"/>
    <property type="match status" value="1"/>
</dbReference>
<dbReference type="InterPro" id="IPR036822">
    <property type="entry name" value="CutC-like_dom_sf"/>
</dbReference>
<dbReference type="Gene3D" id="3.20.20.380">
    <property type="entry name" value="Copper homeostasis (CutC) domain"/>
    <property type="match status" value="1"/>
</dbReference>
<proteinExistence type="inferred from homology"/>
<name>A0A918RZE2_9HYPH</name>
<gene>
    <name evidence="2 3" type="primary">cutC</name>
    <name evidence="3" type="ORF">GCM10007989_11670</name>
</gene>
<dbReference type="HAMAP" id="MF_00795">
    <property type="entry name" value="CutC"/>
    <property type="match status" value="1"/>
</dbReference>
<evidence type="ECO:0000313" key="3">
    <source>
        <dbReference type="EMBL" id="GHA18074.1"/>
    </source>
</evidence>
<comment type="subcellular location">
    <subcellularLocation>
        <location evidence="2">Cytoplasm</location>
    </subcellularLocation>
</comment>
<evidence type="ECO:0000313" key="4">
    <source>
        <dbReference type="Proteomes" id="UP000646579"/>
    </source>
</evidence>
<dbReference type="RefSeq" id="WP_189424227.1">
    <property type="nucleotide sequence ID" value="NZ_BMZE01000001.1"/>
</dbReference>
<dbReference type="AlphaFoldDB" id="A0A918RZE2"/>
<keyword evidence="2" id="KW-0963">Cytoplasm</keyword>
<reference evidence="3" key="2">
    <citation type="submission" date="2020-09" db="EMBL/GenBank/DDBJ databases">
        <authorList>
            <person name="Sun Q."/>
            <person name="Kim S."/>
        </authorList>
    </citation>
    <scope>NUCLEOTIDE SEQUENCE</scope>
    <source>
        <strain evidence="3">KCTC 32437</strain>
    </source>
</reference>
<accession>A0A918RZE2</accession>
<reference evidence="3" key="1">
    <citation type="journal article" date="2014" name="Int. J. Syst. Evol. Microbiol.">
        <title>Complete genome sequence of Corynebacterium casei LMG S-19264T (=DSM 44701T), isolated from a smear-ripened cheese.</title>
        <authorList>
            <consortium name="US DOE Joint Genome Institute (JGI-PGF)"/>
            <person name="Walter F."/>
            <person name="Albersmeier A."/>
            <person name="Kalinowski J."/>
            <person name="Ruckert C."/>
        </authorList>
    </citation>
    <scope>NUCLEOTIDE SEQUENCE</scope>
    <source>
        <strain evidence="3">KCTC 32437</strain>
    </source>
</reference>
<comment type="caution">
    <text evidence="2">Once thought to be involved in copper homeostasis, experiments in E.coli have shown this is not the case.</text>
</comment>
<dbReference type="GO" id="GO:0005507">
    <property type="term" value="F:copper ion binding"/>
    <property type="evidence" value="ECO:0007669"/>
    <property type="project" value="TreeGrafter"/>
</dbReference>
<dbReference type="Pfam" id="PF03932">
    <property type="entry name" value="CutC"/>
    <property type="match status" value="1"/>
</dbReference>
<organism evidence="3 4">
    <name type="scientific">Devosia pacifica</name>
    <dbReference type="NCBI Taxonomy" id="1335967"/>
    <lineage>
        <taxon>Bacteria</taxon>
        <taxon>Pseudomonadati</taxon>
        <taxon>Pseudomonadota</taxon>
        <taxon>Alphaproteobacteria</taxon>
        <taxon>Hyphomicrobiales</taxon>
        <taxon>Devosiaceae</taxon>
        <taxon>Devosia</taxon>
    </lineage>
</organism>
<protein>
    <recommendedName>
        <fullName evidence="2">PF03932 family protein CutC</fullName>
    </recommendedName>
</protein>
<evidence type="ECO:0000256" key="1">
    <source>
        <dbReference type="ARBA" id="ARBA00007768"/>
    </source>
</evidence>
<dbReference type="GO" id="GO:0005737">
    <property type="term" value="C:cytoplasm"/>
    <property type="evidence" value="ECO:0007669"/>
    <property type="project" value="UniProtKB-SubCell"/>
</dbReference>
<comment type="similarity">
    <text evidence="1 2">Belongs to the CutC family.</text>
</comment>
<dbReference type="InterPro" id="IPR005627">
    <property type="entry name" value="CutC-like"/>
</dbReference>
<comment type="caution">
    <text evidence="3">The sequence shown here is derived from an EMBL/GenBank/DDBJ whole genome shotgun (WGS) entry which is preliminary data.</text>
</comment>
<dbReference type="Proteomes" id="UP000646579">
    <property type="component" value="Unassembled WGS sequence"/>
</dbReference>
<dbReference type="SUPFAM" id="SSF110395">
    <property type="entry name" value="CutC-like"/>
    <property type="match status" value="1"/>
</dbReference>